<dbReference type="InterPro" id="IPR007627">
    <property type="entry name" value="RNA_pol_sigma70_r2"/>
</dbReference>
<dbReference type="PANTHER" id="PTHR43133">
    <property type="entry name" value="RNA POLYMERASE ECF-TYPE SIGMA FACTO"/>
    <property type="match status" value="1"/>
</dbReference>
<dbReference type="InterPro" id="IPR013324">
    <property type="entry name" value="RNA_pol_sigma_r3/r4-like"/>
</dbReference>
<evidence type="ECO:0000313" key="7">
    <source>
        <dbReference type="EMBL" id="GAA0753944.1"/>
    </source>
</evidence>
<dbReference type="InterPro" id="IPR039425">
    <property type="entry name" value="RNA_pol_sigma-70-like"/>
</dbReference>
<dbReference type="Pfam" id="PF08281">
    <property type="entry name" value="Sigma70_r4_2"/>
    <property type="match status" value="1"/>
</dbReference>
<dbReference type="PANTHER" id="PTHR43133:SF63">
    <property type="entry name" value="RNA POLYMERASE SIGMA FACTOR FECI-RELATED"/>
    <property type="match status" value="1"/>
</dbReference>
<gene>
    <name evidence="7" type="primary">pvdS</name>
    <name evidence="7" type="ORF">GCM10009107_29920</name>
</gene>
<accession>A0ABN1K3T6</accession>
<keyword evidence="2" id="KW-0805">Transcription regulation</keyword>
<evidence type="ECO:0000256" key="2">
    <source>
        <dbReference type="ARBA" id="ARBA00023015"/>
    </source>
</evidence>
<dbReference type="InterPro" id="IPR014284">
    <property type="entry name" value="RNA_pol_sigma-70_dom"/>
</dbReference>
<dbReference type="InterPro" id="IPR013249">
    <property type="entry name" value="RNA_pol_sigma70_r4_t2"/>
</dbReference>
<dbReference type="RefSeq" id="WP_231012875.1">
    <property type="nucleotide sequence ID" value="NZ_BAAAEW010000018.1"/>
</dbReference>
<keyword evidence="8" id="KW-1185">Reference proteome</keyword>
<evidence type="ECO:0000313" key="8">
    <source>
        <dbReference type="Proteomes" id="UP001500279"/>
    </source>
</evidence>
<protein>
    <submittedName>
        <fullName evidence="7">Pyoverdine signaling pathway sigma factor PvdS</fullName>
    </submittedName>
</protein>
<proteinExistence type="inferred from homology"/>
<organism evidence="7 8">
    <name type="scientific">Ideonella azotifigens</name>
    <dbReference type="NCBI Taxonomy" id="513160"/>
    <lineage>
        <taxon>Bacteria</taxon>
        <taxon>Pseudomonadati</taxon>
        <taxon>Pseudomonadota</taxon>
        <taxon>Betaproteobacteria</taxon>
        <taxon>Burkholderiales</taxon>
        <taxon>Sphaerotilaceae</taxon>
        <taxon>Ideonella</taxon>
    </lineage>
</organism>
<dbReference type="Proteomes" id="UP001500279">
    <property type="component" value="Unassembled WGS sequence"/>
</dbReference>
<evidence type="ECO:0000259" key="6">
    <source>
        <dbReference type="Pfam" id="PF08281"/>
    </source>
</evidence>
<dbReference type="SUPFAM" id="SSF88659">
    <property type="entry name" value="Sigma3 and sigma4 domains of RNA polymerase sigma factors"/>
    <property type="match status" value="1"/>
</dbReference>
<dbReference type="InterPro" id="IPR013325">
    <property type="entry name" value="RNA_pol_sigma_r2"/>
</dbReference>
<dbReference type="Pfam" id="PF04542">
    <property type="entry name" value="Sigma70_r2"/>
    <property type="match status" value="1"/>
</dbReference>
<comment type="similarity">
    <text evidence="1">Belongs to the sigma-70 factor family. ECF subfamily.</text>
</comment>
<name>A0ABN1K3T6_9BURK</name>
<dbReference type="NCBIfam" id="TIGR02937">
    <property type="entry name" value="sigma70-ECF"/>
    <property type="match status" value="1"/>
</dbReference>
<keyword evidence="4" id="KW-0804">Transcription</keyword>
<feature type="domain" description="RNA polymerase sigma factor 70 region 4 type 2" evidence="6">
    <location>
        <begin position="108"/>
        <end position="158"/>
    </location>
</feature>
<evidence type="ECO:0000256" key="4">
    <source>
        <dbReference type="ARBA" id="ARBA00023163"/>
    </source>
</evidence>
<evidence type="ECO:0000259" key="5">
    <source>
        <dbReference type="Pfam" id="PF04542"/>
    </source>
</evidence>
<evidence type="ECO:0000256" key="3">
    <source>
        <dbReference type="ARBA" id="ARBA00023082"/>
    </source>
</evidence>
<feature type="domain" description="RNA polymerase sigma-70 region 2" evidence="5">
    <location>
        <begin position="17"/>
        <end position="74"/>
    </location>
</feature>
<dbReference type="Gene3D" id="1.10.10.10">
    <property type="entry name" value="Winged helix-like DNA-binding domain superfamily/Winged helix DNA-binding domain"/>
    <property type="match status" value="1"/>
</dbReference>
<sequence>MPSSSLAEVFIGSRLHLRMLAQRIVGTLDLAEEVVQEAYLKVVERASIEVVGKPQAFCSQVVRNVALDHYRRQKVESTYRIYSDDGELPPVAGGFTPDQLVQDRRMLAAVDQALDTLPARTRHAFELYRLSGMTQRDIGKKLDCSATLVNFMIKDAMQVLMSCPVLRTGMAD</sequence>
<evidence type="ECO:0000256" key="1">
    <source>
        <dbReference type="ARBA" id="ARBA00010641"/>
    </source>
</evidence>
<dbReference type="EMBL" id="BAAAEW010000018">
    <property type="protein sequence ID" value="GAA0753944.1"/>
    <property type="molecule type" value="Genomic_DNA"/>
</dbReference>
<reference evidence="7 8" key="1">
    <citation type="journal article" date="2019" name="Int. J. Syst. Evol. Microbiol.">
        <title>The Global Catalogue of Microorganisms (GCM) 10K type strain sequencing project: providing services to taxonomists for standard genome sequencing and annotation.</title>
        <authorList>
            <consortium name="The Broad Institute Genomics Platform"/>
            <consortium name="The Broad Institute Genome Sequencing Center for Infectious Disease"/>
            <person name="Wu L."/>
            <person name="Ma J."/>
        </authorList>
    </citation>
    <scope>NUCLEOTIDE SEQUENCE [LARGE SCALE GENOMIC DNA]</scope>
    <source>
        <strain evidence="7 8">JCM 15503</strain>
    </source>
</reference>
<dbReference type="SUPFAM" id="SSF88946">
    <property type="entry name" value="Sigma2 domain of RNA polymerase sigma factors"/>
    <property type="match status" value="1"/>
</dbReference>
<comment type="caution">
    <text evidence="7">The sequence shown here is derived from an EMBL/GenBank/DDBJ whole genome shotgun (WGS) entry which is preliminary data.</text>
</comment>
<dbReference type="InterPro" id="IPR036388">
    <property type="entry name" value="WH-like_DNA-bd_sf"/>
</dbReference>
<dbReference type="Gene3D" id="1.10.1740.10">
    <property type="match status" value="1"/>
</dbReference>
<keyword evidence="3" id="KW-0731">Sigma factor</keyword>